<evidence type="ECO:0000259" key="11">
    <source>
        <dbReference type="Pfam" id="PF25885"/>
    </source>
</evidence>
<keyword evidence="6 10" id="KW-0812">Transmembrane</keyword>
<organism evidence="13 14">
    <name type="scientific">Solimonas terrae</name>
    <dbReference type="NCBI Taxonomy" id="1396819"/>
    <lineage>
        <taxon>Bacteria</taxon>
        <taxon>Pseudomonadati</taxon>
        <taxon>Pseudomonadota</taxon>
        <taxon>Gammaproteobacteria</taxon>
        <taxon>Nevskiales</taxon>
        <taxon>Nevskiaceae</taxon>
        <taxon>Solimonas</taxon>
    </lineage>
</organism>
<feature type="coiled-coil region" evidence="9">
    <location>
        <begin position="159"/>
        <end position="186"/>
    </location>
</feature>
<feature type="domain" description="Multidrug export protein EmrA/FarA alpha-helical hairpin" evidence="11">
    <location>
        <begin position="95"/>
        <end position="215"/>
    </location>
</feature>
<protein>
    <submittedName>
        <fullName evidence="13">HlyD family efflux transporter periplasmic adaptor subunit</fullName>
    </submittedName>
</protein>
<evidence type="ECO:0000256" key="2">
    <source>
        <dbReference type="ARBA" id="ARBA00009477"/>
    </source>
</evidence>
<evidence type="ECO:0000256" key="1">
    <source>
        <dbReference type="ARBA" id="ARBA00004383"/>
    </source>
</evidence>
<dbReference type="Gene3D" id="2.40.50.100">
    <property type="match status" value="1"/>
</dbReference>
<comment type="similarity">
    <text evidence="2">Belongs to the membrane fusion protein (MFP) (TC 8.A.1) family.</text>
</comment>
<evidence type="ECO:0000259" key="12">
    <source>
        <dbReference type="Pfam" id="PF25963"/>
    </source>
</evidence>
<dbReference type="PANTHER" id="PTHR30386">
    <property type="entry name" value="MEMBRANE FUSION SUBUNIT OF EMRAB-TOLC MULTIDRUG EFFLUX PUMP"/>
    <property type="match status" value="1"/>
</dbReference>
<keyword evidence="9" id="KW-0175">Coiled coil</keyword>
<dbReference type="GO" id="GO:0046677">
    <property type="term" value="P:response to antibiotic"/>
    <property type="evidence" value="ECO:0007669"/>
    <property type="project" value="UniProtKB-ARBA"/>
</dbReference>
<evidence type="ECO:0000313" key="13">
    <source>
        <dbReference type="EMBL" id="NGY04767.1"/>
    </source>
</evidence>
<keyword evidence="3" id="KW-0813">Transport</keyword>
<comment type="subcellular location">
    <subcellularLocation>
        <location evidence="1">Cell inner membrane</location>
        <topology evidence="1">Single-pass membrane protein</topology>
        <orientation evidence="1">Periplasmic side</orientation>
    </subcellularLocation>
</comment>
<evidence type="ECO:0000256" key="4">
    <source>
        <dbReference type="ARBA" id="ARBA00022475"/>
    </source>
</evidence>
<dbReference type="FunFam" id="2.40.30.170:FF:000003">
    <property type="entry name" value="Multidrug resistance protein A"/>
    <property type="match status" value="1"/>
</dbReference>
<sequence>MNTQNAAVQNPPSNGNGTRRRRLLIVAALVVLGLIAYAAYWLLHGRYFESTDDAYAASDLVQISSEVAGTVTSVHVDDTQHVERGQLLVELDPADAEVAESAAEAELARTVRTVRGLFSRSSGLKAQMRSSEISLQAARGDLKRRLEVAADGGVSSEELQHARDRVAQLEAQLATTQEDLATNNAQIENTTVADHPQVLAAAAKVREAALALKRTKITAPLSGTVARRGVQIGARIAPGAPLMAVVPLDQAWVEANFKEVQLEKMRVGQPAEVHADLYGGDVTYHGHVAGLGAGSGSAFALLPAQNASGNWIKIVQRVPVRIALDAAELQAHPLRVGLSMDVQVDLHDTSGPLIATEVRTGPQQVVASEEYDAAVDRLVADIIARNGGGDVATGAAAGVAAP</sequence>
<dbReference type="InterPro" id="IPR058634">
    <property type="entry name" value="AaeA-lik-b-barrel"/>
</dbReference>
<dbReference type="Proteomes" id="UP000472676">
    <property type="component" value="Unassembled WGS sequence"/>
</dbReference>
<dbReference type="Gene3D" id="2.40.30.170">
    <property type="match status" value="1"/>
</dbReference>
<dbReference type="InterPro" id="IPR058633">
    <property type="entry name" value="EmrA/FarA_HH"/>
</dbReference>
<keyword evidence="5" id="KW-0997">Cell inner membrane</keyword>
<evidence type="ECO:0000256" key="8">
    <source>
        <dbReference type="ARBA" id="ARBA00023136"/>
    </source>
</evidence>
<dbReference type="InterPro" id="IPR050739">
    <property type="entry name" value="MFP"/>
</dbReference>
<keyword evidence="4" id="KW-1003">Cell membrane</keyword>
<evidence type="ECO:0000256" key="5">
    <source>
        <dbReference type="ARBA" id="ARBA00022519"/>
    </source>
</evidence>
<dbReference type="Pfam" id="PF25963">
    <property type="entry name" value="Beta-barrel_AAEA"/>
    <property type="match status" value="1"/>
</dbReference>
<evidence type="ECO:0000256" key="7">
    <source>
        <dbReference type="ARBA" id="ARBA00022989"/>
    </source>
</evidence>
<keyword evidence="7 10" id="KW-1133">Transmembrane helix</keyword>
<accession>A0A6M2BRZ7</accession>
<evidence type="ECO:0000256" key="3">
    <source>
        <dbReference type="ARBA" id="ARBA00022448"/>
    </source>
</evidence>
<keyword evidence="14" id="KW-1185">Reference proteome</keyword>
<dbReference type="AlphaFoldDB" id="A0A6M2BRZ7"/>
<proteinExistence type="inferred from homology"/>
<dbReference type="RefSeq" id="WP_166254809.1">
    <property type="nucleotide sequence ID" value="NZ_JAAMOW010000004.1"/>
</dbReference>
<evidence type="ECO:0000256" key="10">
    <source>
        <dbReference type="SAM" id="Phobius"/>
    </source>
</evidence>
<dbReference type="Gene3D" id="1.10.287.470">
    <property type="entry name" value="Helix hairpin bin"/>
    <property type="match status" value="1"/>
</dbReference>
<feature type="transmembrane region" description="Helical" evidence="10">
    <location>
        <begin position="23"/>
        <end position="43"/>
    </location>
</feature>
<comment type="caution">
    <text evidence="13">The sequence shown here is derived from an EMBL/GenBank/DDBJ whole genome shotgun (WGS) entry which is preliminary data.</text>
</comment>
<name>A0A6M2BRZ7_9GAMM</name>
<evidence type="ECO:0000313" key="14">
    <source>
        <dbReference type="Proteomes" id="UP000472676"/>
    </source>
</evidence>
<dbReference type="PANTHER" id="PTHR30386:SF19">
    <property type="entry name" value="MULTIDRUG EXPORT PROTEIN EMRA-RELATED"/>
    <property type="match status" value="1"/>
</dbReference>
<dbReference type="GO" id="GO:1990961">
    <property type="term" value="P:xenobiotic detoxification by transmembrane export across the plasma membrane"/>
    <property type="evidence" value="ECO:0007669"/>
    <property type="project" value="UniProtKB-ARBA"/>
</dbReference>
<gene>
    <name evidence="13" type="ORF">G7Y85_08320</name>
</gene>
<evidence type="ECO:0000256" key="9">
    <source>
        <dbReference type="SAM" id="Coils"/>
    </source>
</evidence>
<evidence type="ECO:0000256" key="6">
    <source>
        <dbReference type="ARBA" id="ARBA00022692"/>
    </source>
</evidence>
<dbReference type="GO" id="GO:0015721">
    <property type="term" value="P:bile acid and bile salt transport"/>
    <property type="evidence" value="ECO:0007669"/>
    <property type="project" value="UniProtKB-ARBA"/>
</dbReference>
<feature type="domain" description="p-hydroxybenzoic acid efflux pump subunit AaeA-like beta-barrel" evidence="12">
    <location>
        <begin position="252"/>
        <end position="342"/>
    </location>
</feature>
<keyword evidence="8 10" id="KW-0472">Membrane</keyword>
<reference evidence="13 14" key="1">
    <citation type="journal article" date="2014" name="Int. J. Syst. Evol. Microbiol.">
        <title>Solimonas terrae sp. nov., isolated from soil.</title>
        <authorList>
            <person name="Kim S.J."/>
            <person name="Moon J.Y."/>
            <person name="Weon H.Y."/>
            <person name="Ahn J.H."/>
            <person name="Chen W.M."/>
            <person name="Kwon S.W."/>
        </authorList>
    </citation>
    <scope>NUCLEOTIDE SEQUENCE [LARGE SCALE GENOMIC DNA]</scope>
    <source>
        <strain evidence="13 14">KIS83-12</strain>
    </source>
</reference>
<dbReference type="Pfam" id="PF25885">
    <property type="entry name" value="HH_EMRA"/>
    <property type="match status" value="1"/>
</dbReference>
<dbReference type="SUPFAM" id="SSF111369">
    <property type="entry name" value="HlyD-like secretion proteins"/>
    <property type="match status" value="2"/>
</dbReference>
<dbReference type="EMBL" id="JAAMOW010000004">
    <property type="protein sequence ID" value="NGY04767.1"/>
    <property type="molecule type" value="Genomic_DNA"/>
</dbReference>
<dbReference type="GO" id="GO:0005886">
    <property type="term" value="C:plasma membrane"/>
    <property type="evidence" value="ECO:0007669"/>
    <property type="project" value="UniProtKB-SubCell"/>
</dbReference>